<gene>
    <name evidence="1" type="ORF">GNF83_20350</name>
</gene>
<evidence type="ECO:0000313" key="2">
    <source>
        <dbReference type="Proteomes" id="UP001288944"/>
    </source>
</evidence>
<dbReference type="Gene3D" id="1.10.287.610">
    <property type="entry name" value="Helix hairpin bin"/>
    <property type="match status" value="1"/>
</dbReference>
<dbReference type="Proteomes" id="UP001288944">
    <property type="component" value="Unassembled WGS sequence"/>
</dbReference>
<dbReference type="GO" id="GO:0016874">
    <property type="term" value="F:ligase activity"/>
    <property type="evidence" value="ECO:0007669"/>
    <property type="project" value="UniProtKB-KW"/>
</dbReference>
<sequence>MLELVKELNRYNHYYYTLDNPLLSDKEYDVLYDELVALEQTTGILLHDSPTQRVGGELLNGFEPHRHLARLWSLDKAQNVEDLQAWHQRVVKLVNDYNTK</sequence>
<dbReference type="SUPFAM" id="SSF56091">
    <property type="entry name" value="DNA ligase/mRNA capping enzyme, catalytic domain"/>
    <property type="match status" value="1"/>
</dbReference>
<comment type="caution">
    <text evidence="1">The sequence shown here is derived from an EMBL/GenBank/DDBJ whole genome shotgun (WGS) entry which is preliminary data.</text>
</comment>
<reference evidence="1" key="1">
    <citation type="submission" date="2019-11" db="EMBL/GenBank/DDBJ databases">
        <title>Characterization of Clostridium perfringens isolates from swine manure treated agricultural soils.</title>
        <authorList>
            <person name="Wushke S.T."/>
        </authorList>
    </citation>
    <scope>NUCLEOTIDE SEQUENCE</scope>
    <source>
        <strain evidence="1">X62</strain>
    </source>
</reference>
<protein>
    <submittedName>
        <fullName evidence="1">NAD-dependent DNA ligase LigA</fullName>
    </submittedName>
</protein>
<accession>A0AAW9K9W9</accession>
<organism evidence="1 2">
    <name type="scientific">Clostridium perfringens</name>
    <dbReference type="NCBI Taxonomy" id="1502"/>
    <lineage>
        <taxon>Bacteria</taxon>
        <taxon>Bacillati</taxon>
        <taxon>Bacillota</taxon>
        <taxon>Clostridia</taxon>
        <taxon>Eubacteriales</taxon>
        <taxon>Clostridiaceae</taxon>
        <taxon>Clostridium</taxon>
    </lineage>
</organism>
<dbReference type="Gene3D" id="3.30.470.30">
    <property type="entry name" value="DNA ligase/mRNA capping enzyme"/>
    <property type="match status" value="1"/>
</dbReference>
<dbReference type="AlphaFoldDB" id="A0AAW9K9W9"/>
<name>A0AAW9K9W9_CLOPF</name>
<feature type="non-terminal residue" evidence="1">
    <location>
        <position position="100"/>
    </location>
</feature>
<dbReference type="EMBL" id="WNUR01001237">
    <property type="protein sequence ID" value="MDZ7543481.1"/>
    <property type="molecule type" value="Genomic_DNA"/>
</dbReference>
<proteinExistence type="predicted"/>
<evidence type="ECO:0000313" key="1">
    <source>
        <dbReference type="EMBL" id="MDZ7543481.1"/>
    </source>
</evidence>
<keyword evidence="1" id="KW-0436">Ligase</keyword>